<reference evidence="2 3" key="2">
    <citation type="journal article" date="2012" name="J. Bacteriol.">
        <title>Complete genome sequences of Desulfosporosinus orientis DSM765T, Desulfosporosinus youngiae DSM17734T, Desulfosporosinus meridiei DSM13257T, and Desulfosporosinus acidiphilus DSM22704T.</title>
        <authorList>
            <person name="Pester M."/>
            <person name="Brambilla E."/>
            <person name="Alazard D."/>
            <person name="Rattei T."/>
            <person name="Weinmaier T."/>
            <person name="Han J."/>
            <person name="Lucas S."/>
            <person name="Lapidus A."/>
            <person name="Cheng J.F."/>
            <person name="Goodwin L."/>
            <person name="Pitluck S."/>
            <person name="Peters L."/>
            <person name="Ovchinnikova G."/>
            <person name="Teshima H."/>
            <person name="Detter J.C."/>
            <person name="Han C.S."/>
            <person name="Tapia R."/>
            <person name="Land M.L."/>
            <person name="Hauser L."/>
            <person name="Kyrpides N.C."/>
            <person name="Ivanova N.N."/>
            <person name="Pagani I."/>
            <person name="Huntmann M."/>
            <person name="Wei C.L."/>
            <person name="Davenport K.W."/>
            <person name="Daligault H."/>
            <person name="Chain P.S."/>
            <person name="Chen A."/>
            <person name="Mavromatis K."/>
            <person name="Markowitz V."/>
            <person name="Szeto E."/>
            <person name="Mikhailova N."/>
            <person name="Pati A."/>
            <person name="Wagner M."/>
            <person name="Woyke T."/>
            <person name="Ollivier B."/>
            <person name="Klenk H.P."/>
            <person name="Spring S."/>
            <person name="Loy A."/>
        </authorList>
    </citation>
    <scope>NUCLEOTIDE SEQUENCE [LARGE SCALE GENOMIC DNA]</scope>
    <source>
        <strain evidence="3">ATCC 19365 / DSM 765 / NCIMB 8382 / VKM B-1628</strain>
    </source>
</reference>
<gene>
    <name evidence="2" type="ordered locus">Desor_1531</name>
</gene>
<evidence type="ECO:0000313" key="3">
    <source>
        <dbReference type="Proteomes" id="UP000006346"/>
    </source>
</evidence>
<dbReference type="STRING" id="768706.Desor_1531"/>
<keyword evidence="1" id="KW-0812">Transmembrane</keyword>
<evidence type="ECO:0000313" key="2">
    <source>
        <dbReference type="EMBL" id="AET67182.1"/>
    </source>
</evidence>
<keyword evidence="1" id="KW-0472">Membrane</keyword>
<keyword evidence="3" id="KW-1185">Reference proteome</keyword>
<dbReference type="Proteomes" id="UP000006346">
    <property type="component" value="Chromosome"/>
</dbReference>
<dbReference type="HOGENOM" id="CLU_2824100_0_0_9"/>
<proteinExistence type="predicted"/>
<reference evidence="3" key="1">
    <citation type="submission" date="2011-11" db="EMBL/GenBank/DDBJ databases">
        <title>Complete sequence of Desulfosporosinus orientis DSM 765.</title>
        <authorList>
            <person name="Lucas S."/>
            <person name="Han J."/>
            <person name="Lapidus A."/>
            <person name="Cheng J.-F."/>
            <person name="Goodwin L."/>
            <person name="Pitluck S."/>
            <person name="Peters L."/>
            <person name="Ovchinnikova G."/>
            <person name="Teshima H."/>
            <person name="Detter J.C."/>
            <person name="Han C."/>
            <person name="Tapia R."/>
            <person name="Land M."/>
            <person name="Hauser L."/>
            <person name="Kyrpides N."/>
            <person name="Ivanova N."/>
            <person name="Pagani I."/>
            <person name="Pester M."/>
            <person name="Spring S."/>
            <person name="Ollivier B."/>
            <person name="Rattei T."/>
            <person name="Klenk H.-P."/>
            <person name="Wagner M."/>
            <person name="Loy A."/>
            <person name="Woyke T."/>
        </authorList>
    </citation>
    <scope>NUCLEOTIDE SEQUENCE [LARGE SCALE GENOMIC DNA]</scope>
    <source>
        <strain evidence="3">ATCC 19365 / DSM 765 / NCIMB 8382 / VKM B-1628</strain>
    </source>
</reference>
<keyword evidence="1" id="KW-1133">Transmembrane helix</keyword>
<protein>
    <submittedName>
        <fullName evidence="2">Uncharacterized protein</fullName>
    </submittedName>
</protein>
<name>G7WAX1_DESOD</name>
<accession>G7WAX1</accession>
<dbReference type="AlphaFoldDB" id="G7WAX1"/>
<sequence length="66" mass="7503">MSHEEYILQTNLDYIKSTFIFATVMFSLALVQMVKPSFSLSYQSNNKATYIKAKLIAKFITAAALF</sequence>
<organism evidence="2 3">
    <name type="scientific">Desulfosporosinus orientis (strain ATCC 19365 / DSM 765 / NCIMB 8382 / VKM B-1628 / Singapore I)</name>
    <name type="common">Desulfotomaculum orientis</name>
    <dbReference type="NCBI Taxonomy" id="768706"/>
    <lineage>
        <taxon>Bacteria</taxon>
        <taxon>Bacillati</taxon>
        <taxon>Bacillota</taxon>
        <taxon>Clostridia</taxon>
        <taxon>Eubacteriales</taxon>
        <taxon>Desulfitobacteriaceae</taxon>
        <taxon>Desulfosporosinus</taxon>
    </lineage>
</organism>
<feature type="transmembrane region" description="Helical" evidence="1">
    <location>
        <begin position="14"/>
        <end position="34"/>
    </location>
</feature>
<dbReference type="EMBL" id="CP003108">
    <property type="protein sequence ID" value="AET67182.1"/>
    <property type="molecule type" value="Genomic_DNA"/>
</dbReference>
<dbReference type="KEGG" id="dor:Desor_1531"/>
<evidence type="ECO:0000256" key="1">
    <source>
        <dbReference type="SAM" id="Phobius"/>
    </source>
</evidence>